<gene>
    <name evidence="1" type="ORF">WMY93_026063</name>
</gene>
<dbReference type="AlphaFoldDB" id="A0AAW0MWE9"/>
<dbReference type="Proteomes" id="UP001460270">
    <property type="component" value="Unassembled WGS sequence"/>
</dbReference>
<keyword evidence="2" id="KW-1185">Reference proteome</keyword>
<evidence type="ECO:0000313" key="2">
    <source>
        <dbReference type="Proteomes" id="UP001460270"/>
    </source>
</evidence>
<comment type="caution">
    <text evidence="1">The sequence shown here is derived from an EMBL/GenBank/DDBJ whole genome shotgun (WGS) entry which is preliminary data.</text>
</comment>
<name>A0AAW0MWE9_9GOBI</name>
<evidence type="ECO:0000313" key="1">
    <source>
        <dbReference type="EMBL" id="KAK7886442.1"/>
    </source>
</evidence>
<sequence length="110" mass="12416">MLFLSSSGLRSPADRTGVEPVRGVYGGFQRLKKDFGAETKRVLWAGLKLLLWAGLNLLKAELKGALHLYLFLKFQTPRLQLPFQPIRVQTLPFGRAPCRHTQDQQNGSPR</sequence>
<dbReference type="EMBL" id="JBBPFD010000019">
    <property type="protein sequence ID" value="KAK7886442.1"/>
    <property type="molecule type" value="Genomic_DNA"/>
</dbReference>
<proteinExistence type="predicted"/>
<protein>
    <submittedName>
        <fullName evidence="1">Uncharacterized protein</fullName>
    </submittedName>
</protein>
<organism evidence="1 2">
    <name type="scientific">Mugilogobius chulae</name>
    <name type="common">yellowstripe goby</name>
    <dbReference type="NCBI Taxonomy" id="88201"/>
    <lineage>
        <taxon>Eukaryota</taxon>
        <taxon>Metazoa</taxon>
        <taxon>Chordata</taxon>
        <taxon>Craniata</taxon>
        <taxon>Vertebrata</taxon>
        <taxon>Euteleostomi</taxon>
        <taxon>Actinopterygii</taxon>
        <taxon>Neopterygii</taxon>
        <taxon>Teleostei</taxon>
        <taxon>Neoteleostei</taxon>
        <taxon>Acanthomorphata</taxon>
        <taxon>Gobiaria</taxon>
        <taxon>Gobiiformes</taxon>
        <taxon>Gobioidei</taxon>
        <taxon>Gobiidae</taxon>
        <taxon>Gobionellinae</taxon>
        <taxon>Mugilogobius</taxon>
    </lineage>
</organism>
<accession>A0AAW0MWE9</accession>
<reference evidence="2" key="1">
    <citation type="submission" date="2024-04" db="EMBL/GenBank/DDBJ databases">
        <title>Salinicola lusitanus LLJ914,a marine bacterium isolated from the Okinawa Trough.</title>
        <authorList>
            <person name="Li J."/>
        </authorList>
    </citation>
    <scope>NUCLEOTIDE SEQUENCE [LARGE SCALE GENOMIC DNA]</scope>
</reference>